<dbReference type="AlphaFoldDB" id="A0A1W6L2W8"/>
<keyword evidence="2" id="KW-0449">Lipoprotein</keyword>
<keyword evidence="2" id="KW-1134">Transmembrane beta strand</keyword>
<evidence type="ECO:0000256" key="2">
    <source>
        <dbReference type="RuleBase" id="RU362097"/>
    </source>
</evidence>
<comment type="subcellular location">
    <subcellularLocation>
        <location evidence="2">Cell membrane</location>
        <topology evidence="2">Lipid-anchor</topology>
    </subcellularLocation>
</comment>
<proteinExistence type="inferred from homology"/>
<comment type="similarity">
    <text evidence="1 2">Belongs to the outer membrane factor (OMF) (TC 1.B.17) family.</text>
</comment>
<dbReference type="InterPro" id="IPR003423">
    <property type="entry name" value="OMP_efflux"/>
</dbReference>
<dbReference type="Pfam" id="PF02321">
    <property type="entry name" value="OEP"/>
    <property type="match status" value="2"/>
</dbReference>
<dbReference type="PROSITE" id="PS51257">
    <property type="entry name" value="PROKAR_LIPOPROTEIN"/>
    <property type="match status" value="1"/>
</dbReference>
<dbReference type="GO" id="GO:0015562">
    <property type="term" value="F:efflux transmembrane transporter activity"/>
    <property type="evidence" value="ECO:0007669"/>
    <property type="project" value="InterPro"/>
</dbReference>
<dbReference type="SUPFAM" id="SSF56954">
    <property type="entry name" value="Outer membrane efflux proteins (OEP)"/>
    <property type="match status" value="1"/>
</dbReference>
<evidence type="ECO:0000313" key="3">
    <source>
        <dbReference type="EMBL" id="ARN18550.1"/>
    </source>
</evidence>
<feature type="signal peptide" evidence="2">
    <location>
        <begin position="1"/>
        <end position="26"/>
    </location>
</feature>
<sequence length="465" mass="50089">MSKRRLMNTAVATAALAFLGACTSMAPKYERPAAPVAAAFPDAAASGVPSAPATDIDWQAYFADARLKQLIDIALKNNRDLRVAVLNIEAARATYQIRRADLFPTVNVGMNLQRQNYDVKELYTVGASVSGYELDLWGRVRSLSDVALANYLGTEEARKSVQMSLISQVAQLYYTMLGDEAALKVTRETLTTREDSFKLTKLKFDNGAASELDFRQSESLLENARASHALQTRLRAQDENALALLLGQGVPSDLPGGLELTGQGLVAELPAGVPSEVLARRPDVRQAEQQLIAANANIGAARAAFFPRITLTANGGTASTELSGLFKSGTGVWSFTPSITLPIFDAGRNQANLDVAKVNREIAVAQYEKAIQTAFREVADALAGRANLDEQARATAAATASEEARFKLADLRYRNGASSYLDVLDAQRSLYTAQLALVQVQTAQVQNRVALYKALGGGWTEPKAQ</sequence>
<dbReference type="InterPro" id="IPR010131">
    <property type="entry name" value="MdtP/NodT-like"/>
</dbReference>
<dbReference type="KEGG" id="rgu:A4W93_00680"/>
<dbReference type="Proteomes" id="UP000193427">
    <property type="component" value="Chromosome"/>
</dbReference>
<dbReference type="GO" id="GO:0005886">
    <property type="term" value="C:plasma membrane"/>
    <property type="evidence" value="ECO:0007669"/>
    <property type="project" value="UniProtKB-SubCell"/>
</dbReference>
<dbReference type="NCBIfam" id="TIGR01845">
    <property type="entry name" value="outer_NodT"/>
    <property type="match status" value="1"/>
</dbReference>
<name>A0A1W6L2W8_9BURK</name>
<dbReference type="OrthoDB" id="9770517at2"/>
<gene>
    <name evidence="3" type="ORF">A4W93_00680</name>
</gene>
<feature type="chain" id="PRO_5041746064" evidence="2">
    <location>
        <begin position="27"/>
        <end position="465"/>
    </location>
</feature>
<evidence type="ECO:0000313" key="4">
    <source>
        <dbReference type="Proteomes" id="UP000193427"/>
    </source>
</evidence>
<dbReference type="RefSeq" id="WP_085748781.1">
    <property type="nucleotide sequence ID" value="NZ_BSPR01000010.1"/>
</dbReference>
<reference evidence="3 4" key="1">
    <citation type="submission" date="2016-04" db="EMBL/GenBank/DDBJ databases">
        <title>Complete genome sequence of natural rubber-degrading, novel Gram-negative bacterium, Rhizobacter gummiphilus strain NS21.</title>
        <authorList>
            <person name="Tabata M."/>
            <person name="Kasai D."/>
            <person name="Fukuda M."/>
        </authorList>
    </citation>
    <scope>NUCLEOTIDE SEQUENCE [LARGE SCALE GENOMIC DNA]</scope>
    <source>
        <strain evidence="3 4">NS21</strain>
    </source>
</reference>
<protein>
    <submittedName>
        <fullName evidence="3">Multidrug transporter</fullName>
    </submittedName>
</protein>
<accession>A0A1W6L2W8</accession>
<keyword evidence="2" id="KW-0472">Membrane</keyword>
<dbReference type="Gene3D" id="2.20.200.10">
    <property type="entry name" value="Outer membrane efflux proteins (OEP)"/>
    <property type="match status" value="1"/>
</dbReference>
<organism evidence="3 4">
    <name type="scientific">Piscinibacter gummiphilus</name>
    <dbReference type="NCBI Taxonomy" id="946333"/>
    <lineage>
        <taxon>Bacteria</taxon>
        <taxon>Pseudomonadati</taxon>
        <taxon>Pseudomonadota</taxon>
        <taxon>Betaproteobacteria</taxon>
        <taxon>Burkholderiales</taxon>
        <taxon>Sphaerotilaceae</taxon>
        <taxon>Piscinibacter</taxon>
    </lineage>
</organism>
<dbReference type="PANTHER" id="PTHR30203">
    <property type="entry name" value="OUTER MEMBRANE CATION EFFLUX PROTEIN"/>
    <property type="match status" value="1"/>
</dbReference>
<keyword evidence="2" id="KW-0732">Signal</keyword>
<dbReference type="STRING" id="946333.A4W93_00680"/>
<keyword evidence="2" id="KW-0564">Palmitate</keyword>
<keyword evidence="2" id="KW-0812">Transmembrane</keyword>
<dbReference type="Gene3D" id="1.20.1600.10">
    <property type="entry name" value="Outer membrane efflux proteins (OEP)"/>
    <property type="match status" value="1"/>
</dbReference>
<dbReference type="EMBL" id="CP015118">
    <property type="protein sequence ID" value="ARN18550.1"/>
    <property type="molecule type" value="Genomic_DNA"/>
</dbReference>
<evidence type="ECO:0000256" key="1">
    <source>
        <dbReference type="ARBA" id="ARBA00007613"/>
    </source>
</evidence>
<dbReference type="PANTHER" id="PTHR30203:SF32">
    <property type="entry name" value="CATION EFFLUX SYSTEM PROTEIN CUSC"/>
    <property type="match status" value="1"/>
</dbReference>
<keyword evidence="4" id="KW-1185">Reference proteome</keyword>